<dbReference type="EMBL" id="CP014323">
    <property type="protein sequence ID" value="AMJ96876.1"/>
    <property type="molecule type" value="Genomic_DNA"/>
</dbReference>
<reference evidence="2 3" key="1">
    <citation type="submission" date="2015-12" db="EMBL/GenBank/DDBJ databases">
        <authorList>
            <person name="Shamseldin A."/>
            <person name="Moawad H."/>
            <person name="Abd El-Rahim W.M."/>
            <person name="Sadowsky M.J."/>
        </authorList>
    </citation>
    <scope>NUCLEOTIDE SEQUENCE [LARGE SCALE GENOMIC DNA]</scope>
    <source>
        <strain evidence="2 3">D7</strain>
    </source>
</reference>
<name>A0A126PV38_ALTMA</name>
<evidence type="ECO:0000256" key="1">
    <source>
        <dbReference type="SAM" id="Phobius"/>
    </source>
</evidence>
<dbReference type="AlphaFoldDB" id="A0A126PV38"/>
<organism evidence="2 3">
    <name type="scientific">Alteromonas macleodii</name>
    <name type="common">Pseudoalteromonas macleodii</name>
    <dbReference type="NCBI Taxonomy" id="28108"/>
    <lineage>
        <taxon>Bacteria</taxon>
        <taxon>Pseudomonadati</taxon>
        <taxon>Pseudomonadota</taxon>
        <taxon>Gammaproteobacteria</taxon>
        <taxon>Alteromonadales</taxon>
        <taxon>Alteromonadaceae</taxon>
        <taxon>Alteromonas/Salinimonas group</taxon>
        <taxon>Alteromonas</taxon>
    </lineage>
</organism>
<accession>A0A126PV38</accession>
<keyword evidence="1" id="KW-1133">Transmembrane helix</keyword>
<dbReference type="InterPro" id="IPR023814">
    <property type="entry name" value="His-Xaa-Ser_sys"/>
</dbReference>
<proteinExistence type="predicted"/>
<evidence type="ECO:0000313" key="2">
    <source>
        <dbReference type="EMBL" id="AMJ96876.1"/>
    </source>
</evidence>
<dbReference type="NCBIfam" id="TIGR03982">
    <property type="entry name" value="TIGR03982 family His-Xaa-Ser system protein"/>
    <property type="match status" value="1"/>
</dbReference>
<evidence type="ECO:0008006" key="4">
    <source>
        <dbReference type="Google" id="ProtNLM"/>
    </source>
</evidence>
<dbReference type="Proteomes" id="UP000063991">
    <property type="component" value="Chromosome"/>
</dbReference>
<keyword evidence="1" id="KW-0472">Membrane</keyword>
<sequence>MRALNIIFKLCVIIFVLGYVSNEYLIPEYTYYTNKSEYMKLTLKCAHAMDSNWYIEQQQNGALKKSSELQLLDCHDYDKLRKLMLSRGISEYRLSALGLVALEIHQKPAEELAKHHKFRER</sequence>
<keyword evidence="1" id="KW-0812">Transmembrane</keyword>
<dbReference type="RefSeq" id="WP_061093974.1">
    <property type="nucleotide sequence ID" value="NZ_CP014323.1"/>
</dbReference>
<gene>
    <name evidence="2" type="ORF">AVL55_00995</name>
</gene>
<protein>
    <recommendedName>
        <fullName evidence="4">TIGR03982 family His-Xaa-Ser system protein</fullName>
    </recommendedName>
</protein>
<evidence type="ECO:0000313" key="3">
    <source>
        <dbReference type="Proteomes" id="UP000063991"/>
    </source>
</evidence>
<feature type="transmembrane region" description="Helical" evidence="1">
    <location>
        <begin position="6"/>
        <end position="26"/>
    </location>
</feature>
<dbReference type="OrthoDB" id="6882278at2"/>